<sequence length="82" mass="9278">QQDATNELNYLTNLNNSQRQSEHDEINSAPSRTEVSNDLNHAKALNEAMRQLENEVALENSVKKLSDFINEDEAAQNEYSNA</sequence>
<feature type="domain" description="Extracellular matrix-binding protein ebh GA module" evidence="2">
    <location>
        <begin position="1"/>
        <end position="43"/>
    </location>
</feature>
<dbReference type="InterPro" id="IPR020840">
    <property type="entry name" value="Extracell_matrix-bd_GA"/>
</dbReference>
<evidence type="ECO:0000313" key="4">
    <source>
        <dbReference type="Proteomes" id="UP000671119"/>
    </source>
</evidence>
<reference evidence="3 4" key="1">
    <citation type="submission" date="2021-03" db="EMBL/GenBank/DDBJ databases">
        <title>Whole Genome Sequencing of Mycobacterium tuberculosis clinical isolates from Arunachal Pradesh, India.</title>
        <authorList>
            <person name="Singh S."/>
            <person name="Mudliar S.R."/>
            <person name="Kulsum U."/>
            <person name="Rufai S.B."/>
            <person name="Singh P.K."/>
            <person name="Umpo M."/>
            <person name="Nyori M."/>
        </authorList>
    </citation>
    <scope>NUCLEOTIDE SEQUENCE [LARGE SCALE GENOMIC DNA]</scope>
    <source>
        <strain evidence="3 4">OMICS/BPL/0142/20/SP</strain>
    </source>
</reference>
<evidence type="ECO:0000313" key="3">
    <source>
        <dbReference type="EMBL" id="MBP0685767.1"/>
    </source>
</evidence>
<gene>
    <name evidence="3" type="ORF">J8J21_22230</name>
</gene>
<feature type="non-terminal residue" evidence="3">
    <location>
        <position position="1"/>
    </location>
</feature>
<dbReference type="SUPFAM" id="SSF46997">
    <property type="entry name" value="Bacterial immunoglobulin/albumin-binding domains"/>
    <property type="match status" value="2"/>
</dbReference>
<organism evidence="3 4">
    <name type="scientific">Mycobacterium tuberculosis</name>
    <dbReference type="NCBI Taxonomy" id="1773"/>
    <lineage>
        <taxon>Bacteria</taxon>
        <taxon>Bacillati</taxon>
        <taxon>Actinomycetota</taxon>
        <taxon>Actinomycetes</taxon>
        <taxon>Mycobacteriales</taxon>
        <taxon>Mycobacteriaceae</taxon>
        <taxon>Mycobacterium</taxon>
        <taxon>Mycobacterium tuberculosis complex</taxon>
    </lineage>
</organism>
<feature type="compositionally biased region" description="Polar residues" evidence="1">
    <location>
        <begin position="28"/>
        <end position="37"/>
    </location>
</feature>
<name>A0ABD4Q5V3_MYCTX</name>
<feature type="region of interest" description="Disordered" evidence="1">
    <location>
        <begin position="14"/>
        <end position="37"/>
    </location>
</feature>
<feature type="non-terminal residue" evidence="3">
    <location>
        <position position="82"/>
    </location>
</feature>
<evidence type="ECO:0000256" key="1">
    <source>
        <dbReference type="SAM" id="MobiDB-lite"/>
    </source>
</evidence>
<dbReference type="InterPro" id="IPR002988">
    <property type="entry name" value="GA_module"/>
</dbReference>
<dbReference type="InterPro" id="IPR009063">
    <property type="entry name" value="Ig/albumin-bd_sf"/>
</dbReference>
<dbReference type="SMART" id="SM00844">
    <property type="entry name" value="GA"/>
    <property type="match status" value="1"/>
</dbReference>
<accession>A0ABD4Q5V3</accession>
<dbReference type="Proteomes" id="UP000671119">
    <property type="component" value="Unassembled WGS sequence"/>
</dbReference>
<protein>
    <submittedName>
        <fullName evidence="3">GA module-containing protein</fullName>
    </submittedName>
</protein>
<proteinExistence type="predicted"/>
<comment type="caution">
    <text evidence="3">The sequence shown here is derived from an EMBL/GenBank/DDBJ whole genome shotgun (WGS) entry which is preliminary data.</text>
</comment>
<dbReference type="AlphaFoldDB" id="A0ABD4Q5V3"/>
<dbReference type="EMBL" id="JAGIZI010000532">
    <property type="protein sequence ID" value="MBP0685767.1"/>
    <property type="molecule type" value="Genomic_DNA"/>
</dbReference>
<evidence type="ECO:0000259" key="2">
    <source>
        <dbReference type="SMART" id="SM00844"/>
    </source>
</evidence>
<dbReference type="Gene3D" id="1.20.5.420">
    <property type="entry name" value="Immunoglobulin FC, subunit C"/>
    <property type="match status" value="1"/>
</dbReference>
<dbReference type="Pfam" id="PF01468">
    <property type="entry name" value="GA"/>
    <property type="match status" value="1"/>
</dbReference>